<reference evidence="1" key="1">
    <citation type="submission" date="2020-05" db="EMBL/GenBank/DDBJ databases">
        <title>Chitinophaga laudate sp. nov., isolated from a tropical peat swamp.</title>
        <authorList>
            <person name="Goh C.B.S."/>
            <person name="Lee M.S."/>
            <person name="Parimannan S."/>
            <person name="Pasbakhsh P."/>
            <person name="Yule C.M."/>
            <person name="Rajandas H."/>
            <person name="Loke S."/>
            <person name="Croft L."/>
            <person name="Tan J.B.L."/>
        </authorList>
    </citation>
    <scope>NUCLEOTIDE SEQUENCE</scope>
    <source>
        <strain evidence="1">Mgbs1</strain>
    </source>
</reference>
<name>A0A433WE46_9BACT</name>
<keyword evidence="2" id="KW-1185">Reference proteome</keyword>
<proteinExistence type="predicted"/>
<gene>
    <name evidence="1" type="ORF">ECE50_000095</name>
</gene>
<dbReference type="Proteomes" id="UP000281028">
    <property type="component" value="Unassembled WGS sequence"/>
</dbReference>
<evidence type="ECO:0000313" key="2">
    <source>
        <dbReference type="Proteomes" id="UP000281028"/>
    </source>
</evidence>
<dbReference type="EMBL" id="RIAR02000001">
    <property type="protein sequence ID" value="NSL85213.1"/>
    <property type="molecule type" value="Genomic_DNA"/>
</dbReference>
<comment type="caution">
    <text evidence="1">The sequence shown here is derived from an EMBL/GenBank/DDBJ whole genome shotgun (WGS) entry which is preliminary data.</text>
</comment>
<evidence type="ECO:0000313" key="1">
    <source>
        <dbReference type="EMBL" id="NSL85213.1"/>
    </source>
</evidence>
<protein>
    <submittedName>
        <fullName evidence="1">DUF4221 family protein</fullName>
    </submittedName>
</protein>
<accession>A0A433WE46</accession>
<dbReference type="Pfam" id="PF13970">
    <property type="entry name" value="DUF4221"/>
    <property type="match status" value="1"/>
</dbReference>
<dbReference type="AlphaFoldDB" id="A0A433WE46"/>
<organism evidence="1 2">
    <name type="scientific">Chitinophaga solisilvae</name>
    <dbReference type="NCBI Taxonomy" id="1233460"/>
    <lineage>
        <taxon>Bacteria</taxon>
        <taxon>Pseudomonadati</taxon>
        <taxon>Bacteroidota</taxon>
        <taxon>Chitinophagia</taxon>
        <taxon>Chitinophagales</taxon>
        <taxon>Chitinophagaceae</taxon>
        <taxon>Chitinophaga</taxon>
    </lineage>
</organism>
<dbReference type="PROSITE" id="PS51257">
    <property type="entry name" value="PROKAR_LIPOPROTEIN"/>
    <property type="match status" value="1"/>
</dbReference>
<sequence>MTISKIYGRILCCAMAAIFCACQEGKIRTWSNCNQPGDSLALHIVFGDTLQLQLDSLMILGITTPVNYEEKSHTFYAYDEYNKRLLSWPLQQDSALLAPDTIYKLNIRQKISWFSVLSPDSLALYCYGPGQLYFYSHRNKGVVRKLDFSAAGAAAKPYASGGAPVYITDSLITGFGFLMGEIAGEKPAGRTICSAVHLPDGQASHHVPYSAVYTDHNWGGAHLRTVFATRQDHTGDFIISLPADHHVQFINSRWEIKDVYAGSRKHACITTMPYSKKNNRMMADNQVALDYYFSTPTYRNIIYDRYRERYYRILEWPPVNPRLGKKSWLIAFDSNFKYLGEAPLPEALALDNCFLTSEGLYILNTDNKDPNIAQYVQCKVEI</sequence>
<dbReference type="OrthoDB" id="828261at2"/>
<dbReference type="InterPro" id="IPR025316">
    <property type="entry name" value="DUF4221"/>
</dbReference>